<dbReference type="RefSeq" id="WP_251959770.1">
    <property type="nucleotide sequence ID" value="NZ_AP025732.1"/>
</dbReference>
<organism evidence="1 2">
    <name type="scientific">Nostoc cf. commune SO-36</name>
    <dbReference type="NCBI Taxonomy" id="449208"/>
    <lineage>
        <taxon>Bacteria</taxon>
        <taxon>Bacillati</taxon>
        <taxon>Cyanobacteriota</taxon>
        <taxon>Cyanophyceae</taxon>
        <taxon>Nostocales</taxon>
        <taxon>Nostocaceae</taxon>
        <taxon>Nostoc</taxon>
    </lineage>
</organism>
<reference evidence="1" key="1">
    <citation type="submission" date="2022-04" db="EMBL/GenBank/DDBJ databases">
        <title>Complete genome sequence of a cyanobacterium, Nostoc sp. SO-36, isolated in Antarctica.</title>
        <authorList>
            <person name="Kanesaki Y."/>
            <person name="Effendi D."/>
            <person name="Sakamoto T."/>
            <person name="Ohtani S."/>
            <person name="Awai K."/>
        </authorList>
    </citation>
    <scope>NUCLEOTIDE SEQUENCE</scope>
    <source>
        <strain evidence="1">SO-36</strain>
    </source>
</reference>
<accession>A0ABN6Q1P3</accession>
<protein>
    <submittedName>
        <fullName evidence="1">Uncharacterized protein</fullName>
    </submittedName>
</protein>
<keyword evidence="2" id="KW-1185">Reference proteome</keyword>
<dbReference type="Proteomes" id="UP001055453">
    <property type="component" value="Chromosome"/>
</dbReference>
<dbReference type="EMBL" id="AP025732">
    <property type="protein sequence ID" value="BDI16689.1"/>
    <property type="molecule type" value="Genomic_DNA"/>
</dbReference>
<proteinExistence type="predicted"/>
<sequence length="491" mass="53368">MSHESIFDSITSKSNLVSFKLEDIRLQVENNEVADVTVNLDYIDGLNPSELKNVVPIANKIKDYLTNYPNNPNDLFEVINRNLTEELLTDDNLGLSEVLDSLSVNLDVAPAIIPFQFDSTSTRTQNSDINDIISFRLEDVTSPIDGGIVADVTVNLDYVDGIDSSVFKDVIPIGNYIKDFLANYPVEAGLYEVLNRNLTQGLLNDSNIGLSGVLDSLSVNLDVSPKIIPFQFDTTNTRTPNGNINDIISFRLEDVTSPIDGGIVADVTVNLDYVDGIDSSVFKDVIPIGNYIKDFLANYPVEAGLYEVLNRDLTQGLLNDSNIGLSGVLDSLSVNLDVSPKIIPFQFDTTITRTANGDINDIVSFQLEDILLPIDGASVADVAVNLDYIDGIDPSGFKDVISLGNFIEDYLTNYSHPNDSFEVVNNNLGNALLTDSNLGLSSVLDSLTVTLGASPGVIPFQFNNTVTLTPIGTTIFGGSEFTQFCDIYGIV</sequence>
<evidence type="ECO:0000313" key="1">
    <source>
        <dbReference type="EMBL" id="BDI16689.1"/>
    </source>
</evidence>
<evidence type="ECO:0000313" key="2">
    <source>
        <dbReference type="Proteomes" id="UP001055453"/>
    </source>
</evidence>
<name>A0ABN6Q1P3_NOSCO</name>
<gene>
    <name evidence="1" type="ORF">ANSO36C_24910</name>
</gene>